<gene>
    <name evidence="1" type="ORF">LX13_002596</name>
</gene>
<keyword evidence="1" id="KW-0378">Hydrolase</keyword>
<keyword evidence="1" id="KW-0540">Nuclease</keyword>
<comment type="caution">
    <text evidence="1">The sequence shown here is derived from an EMBL/GenBank/DDBJ whole genome shotgun (WGS) entry which is preliminary data.</text>
</comment>
<keyword evidence="2" id="KW-1185">Reference proteome</keyword>
<dbReference type="EMBL" id="JAMTCJ010000002">
    <property type="protein sequence ID" value="MCP2176777.1"/>
    <property type="molecule type" value="Genomic_DNA"/>
</dbReference>
<evidence type="ECO:0000313" key="2">
    <source>
        <dbReference type="Proteomes" id="UP001206895"/>
    </source>
</evidence>
<keyword evidence="1" id="KW-0255">Endonuclease</keyword>
<protein>
    <submittedName>
        <fullName evidence="1">Very-short-patch-repair endonuclease</fullName>
    </submittedName>
</protein>
<accession>A0ABT1HFW9</accession>
<dbReference type="Proteomes" id="UP001206895">
    <property type="component" value="Unassembled WGS sequence"/>
</dbReference>
<name>A0ABT1HFW9_9NOCA</name>
<reference evidence="1 2" key="1">
    <citation type="submission" date="2022-06" db="EMBL/GenBank/DDBJ databases">
        <title>Genomic Encyclopedia of Archaeal and Bacterial Type Strains, Phase II (KMG-II): from individual species to whole genera.</title>
        <authorList>
            <person name="Goeker M."/>
        </authorList>
    </citation>
    <scope>NUCLEOTIDE SEQUENCE [LARGE SCALE GENOMIC DNA]</scope>
    <source>
        <strain evidence="1 2">DSM 44693</strain>
    </source>
</reference>
<dbReference type="GO" id="GO:0004519">
    <property type="term" value="F:endonuclease activity"/>
    <property type="evidence" value="ECO:0007669"/>
    <property type="project" value="UniProtKB-KW"/>
</dbReference>
<evidence type="ECO:0000313" key="1">
    <source>
        <dbReference type="EMBL" id="MCP2176777.1"/>
    </source>
</evidence>
<dbReference type="Gene3D" id="3.40.960.10">
    <property type="entry name" value="VSR Endonuclease"/>
    <property type="match status" value="1"/>
</dbReference>
<organism evidence="1 2">
    <name type="scientific">Williamsia maris</name>
    <dbReference type="NCBI Taxonomy" id="72806"/>
    <lineage>
        <taxon>Bacteria</taxon>
        <taxon>Bacillati</taxon>
        <taxon>Actinomycetota</taxon>
        <taxon>Actinomycetes</taxon>
        <taxon>Mycobacteriales</taxon>
        <taxon>Nocardiaceae</taxon>
        <taxon>Williamsia</taxon>
    </lineage>
</organism>
<sequence>MRDAGVYSRRALIDRGHTQAQVRSAVTKGDLIRLRRGWYATRFADPSVAAAVARGGVLSCLSALRLHGVWVPEHDTNIHVRANSENRRLPGPFCSQHGGYEVEAGPVDDVAVALRHAVRCLDDEGLVVVCDSILNQHLMTLQELADTLSDAPTSARRLLDKCDRRAQSGTETMVRLRLRGRRIAVTPQVQISGVGWVDLLVGERLIVEVDGEEFHTGRAKFSEDRRRDREAIRRGYVPVRFTYTDVVHRWGESEHVILELVRTNRHRSPRHNPHG</sequence>
<proteinExistence type="predicted"/>